<name>A0A518G4W6_9BACT</name>
<evidence type="ECO:0000313" key="6">
    <source>
        <dbReference type="Proteomes" id="UP000318017"/>
    </source>
</evidence>
<evidence type="ECO:0000256" key="3">
    <source>
        <dbReference type="SAM" id="MobiDB-lite"/>
    </source>
</evidence>
<feature type="region of interest" description="Disordered" evidence="3">
    <location>
        <begin position="363"/>
        <end position="398"/>
    </location>
</feature>
<feature type="region of interest" description="Disordered" evidence="3">
    <location>
        <begin position="84"/>
        <end position="103"/>
    </location>
</feature>
<reference evidence="5 6" key="1">
    <citation type="submission" date="2019-02" db="EMBL/GenBank/DDBJ databases">
        <title>Deep-cultivation of Planctomycetes and their phenomic and genomic characterization uncovers novel biology.</title>
        <authorList>
            <person name="Wiegand S."/>
            <person name="Jogler M."/>
            <person name="Boedeker C."/>
            <person name="Pinto D."/>
            <person name="Vollmers J."/>
            <person name="Rivas-Marin E."/>
            <person name="Kohn T."/>
            <person name="Peeters S.H."/>
            <person name="Heuer A."/>
            <person name="Rast P."/>
            <person name="Oberbeckmann S."/>
            <person name="Bunk B."/>
            <person name="Jeske O."/>
            <person name="Meyerdierks A."/>
            <person name="Storesund J.E."/>
            <person name="Kallscheuer N."/>
            <person name="Luecker S."/>
            <person name="Lage O.M."/>
            <person name="Pohl T."/>
            <person name="Merkel B.J."/>
            <person name="Hornburger P."/>
            <person name="Mueller R.-W."/>
            <person name="Bruemmer F."/>
            <person name="Labrenz M."/>
            <person name="Spormann A.M."/>
            <person name="Op den Camp H."/>
            <person name="Overmann J."/>
            <person name="Amann R."/>
            <person name="Jetten M.S.M."/>
            <person name="Mascher T."/>
            <person name="Medema M.H."/>
            <person name="Devos D.P."/>
            <person name="Kaster A.-K."/>
            <person name="Ovreas L."/>
            <person name="Rohde M."/>
            <person name="Galperin M.Y."/>
            <person name="Jogler C."/>
        </authorList>
    </citation>
    <scope>NUCLEOTIDE SEQUENCE [LARGE SCALE GENOMIC DNA]</scope>
    <source>
        <strain evidence="5 6">Q31a</strain>
    </source>
</reference>
<dbReference type="SUPFAM" id="SSF48230">
    <property type="entry name" value="Chondroitin AC/alginate lyase"/>
    <property type="match status" value="1"/>
</dbReference>
<feature type="compositionally biased region" description="Basic and acidic residues" evidence="3">
    <location>
        <begin position="363"/>
        <end position="380"/>
    </location>
</feature>
<dbReference type="RefSeq" id="WP_145076709.1">
    <property type="nucleotide sequence ID" value="NZ_CP036298.1"/>
</dbReference>
<keyword evidence="6" id="KW-1185">Reference proteome</keyword>
<dbReference type="OrthoDB" id="222550at2"/>
<dbReference type="Proteomes" id="UP000318017">
    <property type="component" value="Chromosome"/>
</dbReference>
<gene>
    <name evidence="5" type="ORF">Q31a_19510</name>
</gene>
<evidence type="ECO:0000259" key="4">
    <source>
        <dbReference type="Pfam" id="PF05426"/>
    </source>
</evidence>
<accession>A0A518G4W6</accession>
<dbReference type="AlphaFoldDB" id="A0A518G4W6"/>
<dbReference type="GO" id="GO:0042597">
    <property type="term" value="C:periplasmic space"/>
    <property type="evidence" value="ECO:0007669"/>
    <property type="project" value="InterPro"/>
</dbReference>
<keyword evidence="2 5" id="KW-0456">Lyase</keyword>
<dbReference type="KEGG" id="ahel:Q31a_19510"/>
<keyword evidence="1" id="KW-0732">Signal</keyword>
<feature type="domain" description="Alginate lyase" evidence="4">
    <location>
        <begin position="87"/>
        <end position="300"/>
    </location>
</feature>
<proteinExistence type="predicted"/>
<sequence>MRSAIPLSTTLVAILLCTNLLPLGLTRGKADEPPVDFIHPGIAHTQAGIDFVKEKLASSSEPWAGAWEQLQASPYASLDWKPEPRAHVERGPSNKPNIGSSEFTQDGTAAYTLALRWTLSGDQRYAQKSAEILGAWARTLESISNHDARLLVGMDGQKYCNAAELLKHTWDGWPEEEQAQFSAMARKVWYPIIKDFYPSANGNWDASMLQTMIAMGIFLEDRTMFDRAVNYFLEGQGNGAISMYFNEFGECQESGRDQTHTQMGLEYLANSCEFAWNQGLDLYGAHDNRLLVGFEYTAKYNLGLDVPYEPYRSFEGRYHYKSISEKGRGSLRPMYEKVFNHYHHRSGLAAEFTEQAMLKVRERSLPRELESGNSRRDRQRGQGGRRRRSGGQSGLPWDTLMFNELSAPVAQAQ</sequence>
<dbReference type="Gene3D" id="1.50.10.100">
    <property type="entry name" value="Chondroitin AC/alginate lyase"/>
    <property type="match status" value="1"/>
</dbReference>
<protein>
    <submittedName>
        <fullName evidence="5">Alginate lyase</fullName>
    </submittedName>
</protein>
<feature type="compositionally biased region" description="Polar residues" evidence="3">
    <location>
        <begin position="94"/>
        <end position="103"/>
    </location>
</feature>
<evidence type="ECO:0000313" key="5">
    <source>
        <dbReference type="EMBL" id="QDV23647.1"/>
    </source>
</evidence>
<evidence type="ECO:0000256" key="1">
    <source>
        <dbReference type="ARBA" id="ARBA00022729"/>
    </source>
</evidence>
<dbReference type="InterPro" id="IPR008929">
    <property type="entry name" value="Chondroitin_lyas"/>
</dbReference>
<evidence type="ECO:0000256" key="2">
    <source>
        <dbReference type="ARBA" id="ARBA00023239"/>
    </source>
</evidence>
<organism evidence="5 6">
    <name type="scientific">Aureliella helgolandensis</name>
    <dbReference type="NCBI Taxonomy" id="2527968"/>
    <lineage>
        <taxon>Bacteria</taxon>
        <taxon>Pseudomonadati</taxon>
        <taxon>Planctomycetota</taxon>
        <taxon>Planctomycetia</taxon>
        <taxon>Pirellulales</taxon>
        <taxon>Pirellulaceae</taxon>
        <taxon>Aureliella</taxon>
    </lineage>
</organism>
<dbReference type="InterPro" id="IPR008397">
    <property type="entry name" value="Alginate_lyase_dom"/>
</dbReference>
<dbReference type="Pfam" id="PF05426">
    <property type="entry name" value="Alginate_lyase"/>
    <property type="match status" value="1"/>
</dbReference>
<dbReference type="EMBL" id="CP036298">
    <property type="protein sequence ID" value="QDV23647.1"/>
    <property type="molecule type" value="Genomic_DNA"/>
</dbReference>
<dbReference type="GO" id="GO:0016829">
    <property type="term" value="F:lyase activity"/>
    <property type="evidence" value="ECO:0007669"/>
    <property type="project" value="UniProtKB-KW"/>
</dbReference>